<dbReference type="HOGENOM" id="CLU_175303_1_0_9"/>
<dbReference type="eggNOG" id="ENOG50333N9">
    <property type="taxonomic scope" value="Bacteria"/>
</dbReference>
<gene>
    <name evidence="1" type="ordered locus">AXY_02150</name>
</gene>
<evidence type="ECO:0000313" key="1">
    <source>
        <dbReference type="EMBL" id="BAM46347.1"/>
    </source>
</evidence>
<dbReference type="STRING" id="698758.AXY_02150"/>
<proteinExistence type="predicted"/>
<keyword evidence="2" id="KW-1185">Reference proteome</keyword>
<dbReference type="PATRIC" id="fig|698758.3.peg.218"/>
<dbReference type="Proteomes" id="UP000006294">
    <property type="component" value="Chromosome"/>
</dbReference>
<dbReference type="AlphaFoldDB" id="K0IZF0"/>
<dbReference type="EMBL" id="AP012050">
    <property type="protein sequence ID" value="BAM46347.1"/>
    <property type="molecule type" value="Genomic_DNA"/>
</dbReference>
<name>K0IZF0_AMPXN</name>
<reference evidence="1 2" key="1">
    <citation type="submission" date="2011-01" db="EMBL/GenBank/DDBJ databases">
        <title>Whole genome sequence of Amphibacillus xylinus NBRC 15112.</title>
        <authorList>
            <person name="Nakazawa H."/>
            <person name="Katano Y."/>
            <person name="Nakamura S."/>
            <person name="Sasagawa M."/>
            <person name="Fukada J."/>
            <person name="Arai T."/>
            <person name="Sasakura N."/>
            <person name="Mochizuki D."/>
            <person name="Hosoyama A."/>
            <person name="Harada K."/>
            <person name="Horikawa H."/>
            <person name="Kato Y."/>
            <person name="Harada T."/>
            <person name="Sasaki K."/>
            <person name="Sekiguchi M."/>
            <person name="Hodoyama M."/>
            <person name="Nishiko R."/>
            <person name="Narita H."/>
            <person name="Hanamaki A."/>
            <person name="Hata C."/>
            <person name="Konno Y."/>
            <person name="Niimura Y."/>
            <person name="Yamazaki S."/>
            <person name="Fujita N."/>
        </authorList>
    </citation>
    <scope>NUCLEOTIDE SEQUENCE [LARGE SCALE GENOMIC DNA]</scope>
    <source>
        <strain evidence="2">ATCC 51415 / DSM 6626 / JCM 7361 / LMG 17667 / NBRC 15112 / Ep01</strain>
    </source>
</reference>
<organism evidence="1 2">
    <name type="scientific">Amphibacillus xylanus (strain ATCC 51415 / DSM 6626 / JCM 7361 / LMG 17667 / NBRC 15112 / Ep01)</name>
    <dbReference type="NCBI Taxonomy" id="698758"/>
    <lineage>
        <taxon>Bacteria</taxon>
        <taxon>Bacillati</taxon>
        <taxon>Bacillota</taxon>
        <taxon>Bacilli</taxon>
        <taxon>Bacillales</taxon>
        <taxon>Bacillaceae</taxon>
        <taxon>Amphibacillus</taxon>
    </lineage>
</organism>
<sequence length="112" mass="13443">MITPKIVDEFKERMHLGDYEDDNLKRILKTSYEDLIEICGDYTLEDETFKELVFERSRYVYNDALEYFEENFLTRINTLSMRKVLSETEYEGLTGEDIERLDKEDLIIYGSE</sequence>
<evidence type="ECO:0000313" key="2">
    <source>
        <dbReference type="Proteomes" id="UP000006294"/>
    </source>
</evidence>
<protein>
    <submittedName>
        <fullName evidence="1">Uncharacterized protein</fullName>
    </submittedName>
</protein>
<accession>K0IZF0</accession>
<dbReference type="KEGG" id="axl:AXY_02150"/>